<evidence type="ECO:0000259" key="6">
    <source>
        <dbReference type="Pfam" id="PF05920"/>
    </source>
</evidence>
<dbReference type="OrthoDB" id="250329at2759"/>
<keyword evidence="10" id="KW-1185">Reference proteome</keyword>
<feature type="domain" description="KN homeodomain" evidence="6">
    <location>
        <begin position="132"/>
        <end position="170"/>
    </location>
</feature>
<dbReference type="Gene3D" id="1.10.10.60">
    <property type="entry name" value="Homeodomain-like"/>
    <property type="match status" value="1"/>
</dbReference>
<evidence type="ECO:0000259" key="7">
    <source>
        <dbReference type="Pfam" id="PF12731"/>
    </source>
</evidence>
<feature type="compositionally biased region" description="Low complexity" evidence="5">
    <location>
        <begin position="404"/>
        <end position="413"/>
    </location>
</feature>
<accession>A0A9P5N6S5</accession>
<dbReference type="Proteomes" id="UP000724874">
    <property type="component" value="Unassembled WGS sequence"/>
</dbReference>
<dbReference type="AlphaFoldDB" id="A0A9P5N6S5"/>
<gene>
    <name evidence="9" type="ORF">CPB84DRAFT_1856873</name>
</gene>
<evidence type="ECO:0000313" key="9">
    <source>
        <dbReference type="EMBL" id="KAF8868985.1"/>
    </source>
</evidence>
<evidence type="ECO:0000256" key="2">
    <source>
        <dbReference type="ARBA" id="ARBA00023125"/>
    </source>
</evidence>
<sequence>MTSNLDEMFNKTIRRHVDNFFASFQKDGIALTSFLESWLKFNNTLGQCRDSLQQETLLNIHGCTSVISSVASEMLELHQVTDQISQDLVTDVTKILDEKMAKLSIRDADEQQQRSSTASVSNPSYIKPSYQWLLLNLYNPYPTKDMKKSIAYQSRCSLKDIDSWFMDARKKIGWNRIRKDHFSNKQEKIVAAATQFYKPSLDTFSDDLSTNLESEVNSNIAYDAEFIAMEDAARSMYSGRFIDMPSSISSLYRSGQRSSSKKPANGGRIRKRSSFSQSVNDRGEPYTKVSPTSTRDPAFSYLTPEPSPGWSVELLQPSSVPSSLPSEHVTPSEKRRQTPVELSGDGEQALRGQPVRPRKRSRPDTWEFTDATAPYSLPSPAPSITSLEDTSESNIQRTNFVGCSTPTASASSPTKRKRRLSDGDSRGPAKRPHHALAVPRLQAVSDPLPIFRPFTDDFLDEWFHGNFTEHPLGDVVRVPTSHEVHDLPDAVPLEVHCHGYGISLYPTDAALPETSFLAHDNVSHKSLRLEASADELSETFTPESLFISNSLPDVNVNAAETANTNELSLSLDFGFPLTVEETTSRDKAFNLLDQIIKFGTLPQLPPPVFNWMQLPVSGPVDVMEPSTSFMTENPNISDFDSTTHKGSMTPEDQDVKRLRLQFLREELQLLESEIDP</sequence>
<keyword evidence="3 9" id="KW-0371">Homeobox</keyword>
<dbReference type="GO" id="GO:0006355">
    <property type="term" value="P:regulation of DNA-templated transcription"/>
    <property type="evidence" value="ECO:0007669"/>
    <property type="project" value="InterPro"/>
</dbReference>
<keyword evidence="2 9" id="KW-0238">DNA-binding</keyword>
<comment type="similarity">
    <text evidence="1">Belongs to the TALE/M-ATYP homeobox family.</text>
</comment>
<name>A0A9P5N6S5_GYMJU</name>
<dbReference type="Pfam" id="PF05920">
    <property type="entry name" value="Homeobox_KN"/>
    <property type="match status" value="1"/>
</dbReference>
<dbReference type="Pfam" id="PF12731">
    <property type="entry name" value="Mating_N"/>
    <property type="match status" value="1"/>
</dbReference>
<evidence type="ECO:0000259" key="8">
    <source>
        <dbReference type="Pfam" id="PF12737"/>
    </source>
</evidence>
<dbReference type="CDD" id="cd00086">
    <property type="entry name" value="homeodomain"/>
    <property type="match status" value="1"/>
</dbReference>
<proteinExistence type="inferred from homology"/>
<dbReference type="InterPro" id="IPR008422">
    <property type="entry name" value="KN_HD"/>
</dbReference>
<evidence type="ECO:0000256" key="4">
    <source>
        <dbReference type="ARBA" id="ARBA00023242"/>
    </source>
</evidence>
<comment type="caution">
    <text evidence="9">The sequence shown here is derived from an EMBL/GenBank/DDBJ whole genome shotgun (WGS) entry which is preliminary data.</text>
</comment>
<feature type="region of interest" description="Disordered" evidence="5">
    <location>
        <begin position="251"/>
        <end position="435"/>
    </location>
</feature>
<feature type="domain" description="Mating-type protein C-terminal" evidence="8">
    <location>
        <begin position="298"/>
        <end position="674"/>
    </location>
</feature>
<dbReference type="InterPro" id="IPR009057">
    <property type="entry name" value="Homeodomain-like_sf"/>
</dbReference>
<evidence type="ECO:0000313" key="10">
    <source>
        <dbReference type="Proteomes" id="UP000724874"/>
    </source>
</evidence>
<evidence type="ECO:0000256" key="1">
    <source>
        <dbReference type="ARBA" id="ARBA00005800"/>
    </source>
</evidence>
<organism evidence="9 10">
    <name type="scientific">Gymnopilus junonius</name>
    <name type="common">Spectacular rustgill mushroom</name>
    <name type="synonym">Gymnopilus spectabilis subsp. junonius</name>
    <dbReference type="NCBI Taxonomy" id="109634"/>
    <lineage>
        <taxon>Eukaryota</taxon>
        <taxon>Fungi</taxon>
        <taxon>Dikarya</taxon>
        <taxon>Basidiomycota</taxon>
        <taxon>Agaricomycotina</taxon>
        <taxon>Agaricomycetes</taxon>
        <taxon>Agaricomycetidae</taxon>
        <taxon>Agaricales</taxon>
        <taxon>Agaricineae</taxon>
        <taxon>Hymenogastraceae</taxon>
        <taxon>Gymnopilus</taxon>
    </lineage>
</organism>
<dbReference type="InterPro" id="IPR024333">
    <property type="entry name" value="Mating-type_A-alpha/beta_1_N"/>
</dbReference>
<dbReference type="GO" id="GO:0003677">
    <property type="term" value="F:DNA binding"/>
    <property type="evidence" value="ECO:0007669"/>
    <property type="project" value="UniProtKB-KW"/>
</dbReference>
<reference evidence="9" key="1">
    <citation type="submission" date="2020-11" db="EMBL/GenBank/DDBJ databases">
        <authorList>
            <consortium name="DOE Joint Genome Institute"/>
            <person name="Ahrendt S."/>
            <person name="Riley R."/>
            <person name="Andreopoulos W."/>
            <person name="LaButti K."/>
            <person name="Pangilinan J."/>
            <person name="Ruiz-duenas F.J."/>
            <person name="Barrasa J.M."/>
            <person name="Sanchez-Garcia M."/>
            <person name="Camarero S."/>
            <person name="Miyauchi S."/>
            <person name="Serrano A."/>
            <person name="Linde D."/>
            <person name="Babiker R."/>
            <person name="Drula E."/>
            <person name="Ayuso-Fernandez I."/>
            <person name="Pacheco R."/>
            <person name="Padilla G."/>
            <person name="Ferreira P."/>
            <person name="Barriuso J."/>
            <person name="Kellner H."/>
            <person name="Castanera R."/>
            <person name="Alfaro M."/>
            <person name="Ramirez L."/>
            <person name="Pisabarro A.G."/>
            <person name="Kuo A."/>
            <person name="Tritt A."/>
            <person name="Lipzen A."/>
            <person name="He G."/>
            <person name="Yan M."/>
            <person name="Ng V."/>
            <person name="Cullen D."/>
            <person name="Martin F."/>
            <person name="Rosso M.-N."/>
            <person name="Henrissat B."/>
            <person name="Hibbett D."/>
            <person name="Martinez A.T."/>
            <person name="Grigoriev I.V."/>
        </authorList>
    </citation>
    <scope>NUCLEOTIDE SEQUENCE</scope>
    <source>
        <strain evidence="9">AH 44721</strain>
    </source>
</reference>
<keyword evidence="4" id="KW-0539">Nucleus</keyword>
<feature type="compositionally biased region" description="Polar residues" evidence="5">
    <location>
        <begin position="382"/>
        <end position="402"/>
    </location>
</feature>
<dbReference type="InterPro" id="IPR001356">
    <property type="entry name" value="HD"/>
</dbReference>
<feature type="compositionally biased region" description="Low complexity" evidence="5">
    <location>
        <begin position="311"/>
        <end position="327"/>
    </location>
</feature>
<evidence type="ECO:0000256" key="5">
    <source>
        <dbReference type="SAM" id="MobiDB-lite"/>
    </source>
</evidence>
<feature type="domain" description="Mating-type protein A-alpha/beta 1 N-terminal" evidence="7">
    <location>
        <begin position="3"/>
        <end position="88"/>
    </location>
</feature>
<protein>
    <submittedName>
        <fullName evidence="9">C-terminal domain of homeodomain 1-domain-containing protein</fullName>
    </submittedName>
</protein>
<dbReference type="Pfam" id="PF12737">
    <property type="entry name" value="Mating_C"/>
    <property type="match status" value="1"/>
</dbReference>
<dbReference type="SUPFAM" id="SSF46689">
    <property type="entry name" value="Homeodomain-like"/>
    <property type="match status" value="1"/>
</dbReference>
<evidence type="ECO:0000256" key="3">
    <source>
        <dbReference type="ARBA" id="ARBA00023155"/>
    </source>
</evidence>
<dbReference type="EMBL" id="JADNYJ010000510">
    <property type="protein sequence ID" value="KAF8868985.1"/>
    <property type="molecule type" value="Genomic_DNA"/>
</dbReference>
<dbReference type="InterPro" id="IPR024441">
    <property type="entry name" value="Homeodomain1_C"/>
</dbReference>